<sequence length="133" mass="14926">MIGINIPEGLRVRPAKQSDAPFLERLHHAQRADLQWIDGEQDFIESIVEMQLHAQQKGYGEQFPNAMYFVVEKHHEPIGKATVDFGHNEAHLIDLAFIPKARGLGFGKIVLQSLQQAAAQSGVPMSFVYYKAT</sequence>
<dbReference type="CDD" id="cd04301">
    <property type="entry name" value="NAT_SF"/>
    <property type="match status" value="1"/>
</dbReference>
<evidence type="ECO:0000313" key="2">
    <source>
        <dbReference type="EMBL" id="GAL35938.1"/>
    </source>
</evidence>
<feature type="domain" description="N-acetyltransferase" evidence="1">
    <location>
        <begin position="10"/>
        <end position="133"/>
    </location>
</feature>
<dbReference type="SUPFAM" id="SSF55729">
    <property type="entry name" value="Acyl-CoA N-acyltransferases (Nat)"/>
    <property type="match status" value="1"/>
</dbReference>
<dbReference type="InterPro" id="IPR016181">
    <property type="entry name" value="Acyl_CoA_acyltransferase"/>
</dbReference>
<name>A0A090T9L1_9VIBR</name>
<reference evidence="2 3" key="1">
    <citation type="submission" date="2014-09" db="EMBL/GenBank/DDBJ databases">
        <title>Vibrio maritimus JCM 19240. (C210) whole genome shotgun sequence.</title>
        <authorList>
            <person name="Sawabe T."/>
            <person name="Meirelles P."/>
            <person name="Nakanishi M."/>
            <person name="Sayaka M."/>
            <person name="Hattori M."/>
            <person name="Ohkuma M."/>
        </authorList>
    </citation>
    <scope>NUCLEOTIDE SEQUENCE [LARGE SCALE GENOMIC DNA]</scope>
    <source>
        <strain evidence="2 3">JCM 19240</strain>
    </source>
</reference>
<dbReference type="GO" id="GO:0016747">
    <property type="term" value="F:acyltransferase activity, transferring groups other than amino-acyl groups"/>
    <property type="evidence" value="ECO:0007669"/>
    <property type="project" value="InterPro"/>
</dbReference>
<dbReference type="EMBL" id="BBMT01000008">
    <property type="protein sequence ID" value="GAL35938.1"/>
    <property type="molecule type" value="Genomic_DNA"/>
</dbReference>
<reference evidence="2 3" key="2">
    <citation type="submission" date="2014-09" db="EMBL/GenBank/DDBJ databases">
        <authorList>
            <consortium name="NBRP consortium"/>
            <person name="Sawabe T."/>
            <person name="Meirelles P."/>
            <person name="Nakanishi M."/>
            <person name="Sayaka M."/>
            <person name="Hattori M."/>
            <person name="Ohkuma M."/>
        </authorList>
    </citation>
    <scope>NUCLEOTIDE SEQUENCE [LARGE SCALE GENOMIC DNA]</scope>
    <source>
        <strain evidence="2 3">JCM 19240</strain>
    </source>
</reference>
<organism evidence="2 3">
    <name type="scientific">Vibrio maritimus</name>
    <dbReference type="NCBI Taxonomy" id="990268"/>
    <lineage>
        <taxon>Bacteria</taxon>
        <taxon>Pseudomonadati</taxon>
        <taxon>Pseudomonadota</taxon>
        <taxon>Gammaproteobacteria</taxon>
        <taxon>Vibrionales</taxon>
        <taxon>Vibrionaceae</taxon>
        <taxon>Vibrio</taxon>
    </lineage>
</organism>
<proteinExistence type="predicted"/>
<evidence type="ECO:0000259" key="1">
    <source>
        <dbReference type="PROSITE" id="PS51186"/>
    </source>
</evidence>
<gene>
    <name evidence="2" type="ORF">JCM19240_4873</name>
</gene>
<protein>
    <submittedName>
        <fullName evidence="2">Acetyltransferase GNAT family</fullName>
    </submittedName>
</protein>
<dbReference type="InterPro" id="IPR000182">
    <property type="entry name" value="GNAT_dom"/>
</dbReference>
<dbReference type="Proteomes" id="UP000029224">
    <property type="component" value="Unassembled WGS sequence"/>
</dbReference>
<dbReference type="Gene3D" id="3.40.630.30">
    <property type="match status" value="1"/>
</dbReference>
<dbReference type="AlphaFoldDB" id="A0A090T9L1"/>
<evidence type="ECO:0000313" key="3">
    <source>
        <dbReference type="Proteomes" id="UP000029224"/>
    </source>
</evidence>
<accession>A0A090T9L1</accession>
<keyword evidence="3" id="KW-1185">Reference proteome</keyword>
<dbReference type="PROSITE" id="PS51186">
    <property type="entry name" value="GNAT"/>
    <property type="match status" value="1"/>
</dbReference>
<dbReference type="Pfam" id="PF00583">
    <property type="entry name" value="Acetyltransf_1"/>
    <property type="match status" value="1"/>
</dbReference>
<comment type="caution">
    <text evidence="2">The sequence shown here is derived from an EMBL/GenBank/DDBJ whole genome shotgun (WGS) entry which is preliminary data.</text>
</comment>
<keyword evidence="2" id="KW-0808">Transferase</keyword>